<dbReference type="AlphaFoldDB" id="A0AAV3JB57"/>
<name>A0AAV3JB57_LEPBO</name>
<proteinExistence type="predicted"/>
<evidence type="ECO:0000313" key="2">
    <source>
        <dbReference type="Proteomes" id="UP000014570"/>
    </source>
</evidence>
<dbReference type="Proteomes" id="UP000014570">
    <property type="component" value="Unassembled WGS sequence"/>
</dbReference>
<accession>A0AAV3JB57</accession>
<comment type="caution">
    <text evidence="1">The sequence shown here is derived from an EMBL/GenBank/DDBJ whole genome shotgun (WGS) entry which is preliminary data.</text>
</comment>
<evidence type="ECO:0000313" key="1">
    <source>
        <dbReference type="EMBL" id="EPG57316.1"/>
    </source>
</evidence>
<organism evidence="1 2">
    <name type="scientific">Leptospira borgpetersenii serovar Javanica str. UI 09931</name>
    <dbReference type="NCBI Taxonomy" id="1049767"/>
    <lineage>
        <taxon>Bacteria</taxon>
        <taxon>Pseudomonadati</taxon>
        <taxon>Spirochaetota</taxon>
        <taxon>Spirochaetia</taxon>
        <taxon>Leptospirales</taxon>
        <taxon>Leptospiraceae</taxon>
        <taxon>Leptospira</taxon>
    </lineage>
</organism>
<reference evidence="1 2" key="1">
    <citation type="submission" date="2013-04" db="EMBL/GenBank/DDBJ databases">
        <authorList>
            <person name="Harkins D.M."/>
            <person name="Durkin A.S."/>
            <person name="Brinkac L.M."/>
            <person name="Haft D.H."/>
            <person name="Selengut J.D."/>
            <person name="Sanka R."/>
            <person name="DePew J."/>
            <person name="Purushe J."/>
            <person name="Chanthongthip A."/>
            <person name="Lattana O."/>
            <person name="Phetsouvanh R."/>
            <person name="Newton P.N."/>
            <person name="Vinetz J.M."/>
            <person name="Sutton G.G."/>
            <person name="Nierman W.C."/>
            <person name="Fouts D.E."/>
        </authorList>
    </citation>
    <scope>NUCLEOTIDE SEQUENCE [LARGE SCALE GENOMIC DNA]</scope>
    <source>
        <strain evidence="1 2">UI 09931</strain>
    </source>
</reference>
<dbReference type="EMBL" id="AHNP02000007">
    <property type="protein sequence ID" value="EPG57316.1"/>
    <property type="molecule type" value="Genomic_DNA"/>
</dbReference>
<sequence>MVIYGLSSRFYCSCTLVGVSYDSKVLGQVLNNFRIGNDKIRSGSITHSR</sequence>
<protein>
    <submittedName>
        <fullName evidence="1">Uncharacterized protein</fullName>
    </submittedName>
</protein>
<gene>
    <name evidence="1" type="ORF">LEP1GSC103_3299</name>
</gene>